<dbReference type="SUPFAM" id="SSF63862">
    <property type="entry name" value="Thiamin pyrophosphokinase, substrate-binding domain"/>
    <property type="match status" value="1"/>
</dbReference>
<keyword evidence="1" id="KW-0808">Transferase</keyword>
<keyword evidence="8" id="KW-1185">Reference proteome</keyword>
<evidence type="ECO:0000313" key="8">
    <source>
        <dbReference type="Proteomes" id="UP000054729"/>
    </source>
</evidence>
<dbReference type="EC" id="2.7.6.2" evidence="5"/>
<gene>
    <name evidence="7" type="ORF">Lwal_1547</name>
</gene>
<dbReference type="PANTHER" id="PTHR41299">
    <property type="entry name" value="THIAMINE PYROPHOSPHOKINASE"/>
    <property type="match status" value="1"/>
</dbReference>
<feature type="domain" description="Thiamin pyrophosphokinase thiamin-binding" evidence="6">
    <location>
        <begin position="130"/>
        <end position="200"/>
    </location>
</feature>
<dbReference type="PANTHER" id="PTHR41299:SF1">
    <property type="entry name" value="THIAMINE PYROPHOSPHOKINASE"/>
    <property type="match status" value="1"/>
</dbReference>
<dbReference type="InterPro" id="IPR006282">
    <property type="entry name" value="Thi_PPkinase"/>
</dbReference>
<proteinExistence type="predicted"/>
<dbReference type="EMBL" id="LNZB01000038">
    <property type="protein sequence ID" value="KTD78777.1"/>
    <property type="molecule type" value="Genomic_DNA"/>
</dbReference>
<dbReference type="InterPro" id="IPR007373">
    <property type="entry name" value="Thiamin_PyroPKinase_B1-bd"/>
</dbReference>
<reference evidence="7 8" key="1">
    <citation type="submission" date="2015-11" db="EMBL/GenBank/DDBJ databases">
        <title>Genomic analysis of 38 Legionella species identifies large and diverse effector repertoires.</title>
        <authorList>
            <person name="Burstein D."/>
            <person name="Amaro F."/>
            <person name="Zusman T."/>
            <person name="Lifshitz Z."/>
            <person name="Cohen O."/>
            <person name="Gilbert J.A."/>
            <person name="Pupko T."/>
            <person name="Shuman H.A."/>
            <person name="Segal G."/>
        </authorList>
    </citation>
    <scope>NUCLEOTIDE SEQUENCE [LARGE SCALE GENOMIC DNA]</scope>
    <source>
        <strain evidence="7 8">ATCC 51914</strain>
    </source>
</reference>
<dbReference type="InterPro" id="IPR053149">
    <property type="entry name" value="TPK"/>
</dbReference>
<evidence type="ECO:0000256" key="5">
    <source>
        <dbReference type="NCBIfam" id="TIGR01378"/>
    </source>
</evidence>
<dbReference type="Gene3D" id="3.40.50.10240">
    <property type="entry name" value="Thiamin pyrophosphokinase, catalytic domain"/>
    <property type="match status" value="1"/>
</dbReference>
<dbReference type="SMART" id="SM00983">
    <property type="entry name" value="TPK_B1_binding"/>
    <property type="match status" value="1"/>
</dbReference>
<evidence type="ECO:0000313" key="7">
    <source>
        <dbReference type="EMBL" id="KTD78777.1"/>
    </source>
</evidence>
<dbReference type="GO" id="GO:0006772">
    <property type="term" value="P:thiamine metabolic process"/>
    <property type="evidence" value="ECO:0007669"/>
    <property type="project" value="UniProtKB-UniRule"/>
</dbReference>
<evidence type="ECO:0000256" key="1">
    <source>
        <dbReference type="ARBA" id="ARBA00022679"/>
    </source>
</evidence>
<dbReference type="PATRIC" id="fig|66969.6.peg.1687"/>
<dbReference type="GO" id="GO:0009229">
    <property type="term" value="P:thiamine diphosphate biosynthetic process"/>
    <property type="evidence" value="ECO:0007669"/>
    <property type="project" value="InterPro"/>
</dbReference>
<keyword evidence="4" id="KW-0067">ATP-binding</keyword>
<dbReference type="GO" id="GO:0004788">
    <property type="term" value="F:thiamine diphosphokinase activity"/>
    <property type="evidence" value="ECO:0007669"/>
    <property type="project" value="UniProtKB-UniRule"/>
</dbReference>
<comment type="caution">
    <text evidence="7">The sequence shown here is derived from an EMBL/GenBank/DDBJ whole genome shotgun (WGS) entry which is preliminary data.</text>
</comment>
<keyword evidence="3 7" id="KW-0418">Kinase</keyword>
<dbReference type="Pfam" id="PF04265">
    <property type="entry name" value="TPK_B1_binding"/>
    <property type="match status" value="1"/>
</dbReference>
<dbReference type="STRING" id="66969.Lwal_1547"/>
<evidence type="ECO:0000256" key="2">
    <source>
        <dbReference type="ARBA" id="ARBA00022741"/>
    </source>
</evidence>
<dbReference type="OrthoDB" id="7057856at2"/>
<evidence type="ECO:0000256" key="3">
    <source>
        <dbReference type="ARBA" id="ARBA00022777"/>
    </source>
</evidence>
<dbReference type="Pfam" id="PF04263">
    <property type="entry name" value="TPK_catalytic"/>
    <property type="match status" value="1"/>
</dbReference>
<dbReference type="NCBIfam" id="TIGR01378">
    <property type="entry name" value="thi_PPkinase"/>
    <property type="match status" value="1"/>
</dbReference>
<dbReference type="Proteomes" id="UP000054729">
    <property type="component" value="Unassembled WGS sequence"/>
</dbReference>
<dbReference type="RefSeq" id="WP_058480249.1">
    <property type="nucleotide sequence ID" value="NZ_CAAAIQ010000015.1"/>
</dbReference>
<keyword evidence="2" id="KW-0547">Nucleotide-binding</keyword>
<sequence length="213" mass="23534">MHNRIDLGFYKSIVCLNGDLPEASFFKSLNLPIIAADGAANHLYEMGVTPSIITGDLDSVKPTILQKCPSLHLPDQSQSDYQKTMVYLRQKQLLPSIILGINGGYLDHILNNINIFMDSDCLLYSPPIRGFVIKEQCKASLSLQENTKISLIGLPNAVCSSTGLKWNLDQTHLSFPGNTSCFNRCQQTDIELQTHSGTVLVLIYDIIICDAGF</sequence>
<evidence type="ECO:0000256" key="4">
    <source>
        <dbReference type="ARBA" id="ARBA00022840"/>
    </source>
</evidence>
<dbReference type="InterPro" id="IPR007371">
    <property type="entry name" value="TPK_catalytic"/>
</dbReference>
<dbReference type="InterPro" id="IPR036371">
    <property type="entry name" value="TPK_B1-bd_sf"/>
</dbReference>
<accession>A0A0W1ABT3</accession>
<dbReference type="GO" id="GO:0016301">
    <property type="term" value="F:kinase activity"/>
    <property type="evidence" value="ECO:0007669"/>
    <property type="project" value="UniProtKB-KW"/>
</dbReference>
<dbReference type="CDD" id="cd07995">
    <property type="entry name" value="TPK"/>
    <property type="match status" value="1"/>
</dbReference>
<dbReference type="GO" id="GO:0030975">
    <property type="term" value="F:thiamine binding"/>
    <property type="evidence" value="ECO:0007669"/>
    <property type="project" value="InterPro"/>
</dbReference>
<dbReference type="GO" id="GO:0005524">
    <property type="term" value="F:ATP binding"/>
    <property type="evidence" value="ECO:0007669"/>
    <property type="project" value="UniProtKB-KW"/>
</dbReference>
<organism evidence="7 8">
    <name type="scientific">Legionella waltersii</name>
    <dbReference type="NCBI Taxonomy" id="66969"/>
    <lineage>
        <taxon>Bacteria</taxon>
        <taxon>Pseudomonadati</taxon>
        <taxon>Pseudomonadota</taxon>
        <taxon>Gammaproteobacteria</taxon>
        <taxon>Legionellales</taxon>
        <taxon>Legionellaceae</taxon>
        <taxon>Legionella</taxon>
    </lineage>
</organism>
<protein>
    <recommendedName>
        <fullName evidence="5">Thiamine diphosphokinase</fullName>
        <ecNumber evidence="5">2.7.6.2</ecNumber>
    </recommendedName>
</protein>
<name>A0A0W1ABT3_9GAMM</name>
<evidence type="ECO:0000259" key="6">
    <source>
        <dbReference type="SMART" id="SM00983"/>
    </source>
</evidence>
<dbReference type="InterPro" id="IPR036759">
    <property type="entry name" value="TPK_catalytic_sf"/>
</dbReference>
<dbReference type="AlphaFoldDB" id="A0A0W1ABT3"/>
<dbReference type="SUPFAM" id="SSF63999">
    <property type="entry name" value="Thiamin pyrophosphokinase, catalytic domain"/>
    <property type="match status" value="1"/>
</dbReference>